<evidence type="ECO:0000256" key="5">
    <source>
        <dbReference type="SAM" id="Phobius"/>
    </source>
</evidence>
<evidence type="ECO:0000256" key="3">
    <source>
        <dbReference type="ARBA" id="ARBA00022989"/>
    </source>
</evidence>
<feature type="transmembrane region" description="Helical" evidence="5">
    <location>
        <begin position="300"/>
        <end position="318"/>
    </location>
</feature>
<evidence type="ECO:0000256" key="4">
    <source>
        <dbReference type="ARBA" id="ARBA00023136"/>
    </source>
</evidence>
<evidence type="ECO:0000259" key="6">
    <source>
        <dbReference type="Pfam" id="PF04932"/>
    </source>
</evidence>
<sequence length="359" mass="37905">MQILLGDFLKALGVFWLVSNTVSTSARLRAVAWVLSLTAVPLAASGVSHFFSHTMVAGRIAGYSSFLALIDAPLAADANTLALVLNLILPLTVGLFLLNRRRMVRGVLAGLIALDVSAIVVTFSRGGFLTLAATFVLFLRTFQRQGKLGWAMAALLLAVAAIPLLPSGYLDRLSTIGNIEGDTTGSAQVRSDLTRIGLEYTLSHPLLGAGLGMNVIAACALREGGPRGENCGRFCYRIPPLFPPCLYVHNVYLEYGMDLGWIGLGLYLLLIVSCIGTAARVRERCAGLPGLGELPPLAEGIRIAIVAFAVAALFYPWAYSVYFYFAAALAVAAGAVYDAEAHAAAGMLVSAQVATGRKG</sequence>
<dbReference type="Proteomes" id="UP000319353">
    <property type="component" value="Unassembled WGS sequence"/>
</dbReference>
<dbReference type="AlphaFoldDB" id="A0A537KKD2"/>
<feature type="domain" description="O-antigen ligase-related" evidence="6">
    <location>
        <begin position="112"/>
        <end position="268"/>
    </location>
</feature>
<feature type="transmembrane region" description="Helical" evidence="5">
    <location>
        <begin position="148"/>
        <end position="165"/>
    </location>
</feature>
<comment type="subcellular location">
    <subcellularLocation>
        <location evidence="1">Membrane</location>
        <topology evidence="1">Multi-pass membrane protein</topology>
    </subcellularLocation>
</comment>
<evidence type="ECO:0000256" key="1">
    <source>
        <dbReference type="ARBA" id="ARBA00004141"/>
    </source>
</evidence>
<accession>A0A537KKD2</accession>
<feature type="transmembrane region" description="Helical" evidence="5">
    <location>
        <begin position="30"/>
        <end position="50"/>
    </location>
</feature>
<dbReference type="PANTHER" id="PTHR37422:SF23">
    <property type="entry name" value="TEICHURONIC ACID BIOSYNTHESIS PROTEIN TUAE"/>
    <property type="match status" value="1"/>
</dbReference>
<keyword evidence="3 5" id="KW-1133">Transmembrane helix</keyword>
<protein>
    <recommendedName>
        <fullName evidence="6">O-antigen ligase-related domain-containing protein</fullName>
    </recommendedName>
</protein>
<dbReference type="PANTHER" id="PTHR37422">
    <property type="entry name" value="TEICHURONIC ACID BIOSYNTHESIS PROTEIN TUAE"/>
    <property type="match status" value="1"/>
</dbReference>
<organism evidence="7 8">
    <name type="scientific">Candidatus Segetimicrobium genomatis</name>
    <dbReference type="NCBI Taxonomy" id="2569760"/>
    <lineage>
        <taxon>Bacteria</taxon>
        <taxon>Bacillati</taxon>
        <taxon>Candidatus Sysuimicrobiota</taxon>
        <taxon>Candidatus Sysuimicrobiia</taxon>
        <taxon>Candidatus Sysuimicrobiales</taxon>
        <taxon>Candidatus Segetimicrobiaceae</taxon>
        <taxon>Candidatus Segetimicrobium</taxon>
    </lineage>
</organism>
<proteinExistence type="predicted"/>
<dbReference type="Pfam" id="PF04932">
    <property type="entry name" value="Wzy_C"/>
    <property type="match status" value="1"/>
</dbReference>
<name>A0A537KKD2_9BACT</name>
<reference evidence="7 8" key="1">
    <citation type="journal article" date="2019" name="Nat. Microbiol.">
        <title>Mediterranean grassland soil C-N compound turnover is dependent on rainfall and depth, and is mediated by genomically divergent microorganisms.</title>
        <authorList>
            <person name="Diamond S."/>
            <person name="Andeer P.F."/>
            <person name="Li Z."/>
            <person name="Crits-Christoph A."/>
            <person name="Burstein D."/>
            <person name="Anantharaman K."/>
            <person name="Lane K.R."/>
            <person name="Thomas B.C."/>
            <person name="Pan C."/>
            <person name="Northen T.R."/>
            <person name="Banfield J.F."/>
        </authorList>
    </citation>
    <scope>NUCLEOTIDE SEQUENCE [LARGE SCALE GENOMIC DNA]</scope>
    <source>
        <strain evidence="7">NP_4</strain>
    </source>
</reference>
<evidence type="ECO:0000313" key="7">
    <source>
        <dbReference type="EMBL" id="TMI96184.1"/>
    </source>
</evidence>
<feature type="transmembrane region" description="Helical" evidence="5">
    <location>
        <begin position="81"/>
        <end position="98"/>
    </location>
</feature>
<evidence type="ECO:0000256" key="2">
    <source>
        <dbReference type="ARBA" id="ARBA00022692"/>
    </source>
</evidence>
<keyword evidence="2 5" id="KW-0812">Transmembrane</keyword>
<gene>
    <name evidence="7" type="ORF">E6H01_13965</name>
</gene>
<feature type="transmembrane region" description="Helical" evidence="5">
    <location>
        <begin position="259"/>
        <end position="279"/>
    </location>
</feature>
<dbReference type="InterPro" id="IPR007016">
    <property type="entry name" value="O-antigen_ligase-rel_domated"/>
</dbReference>
<dbReference type="GO" id="GO:0016020">
    <property type="term" value="C:membrane"/>
    <property type="evidence" value="ECO:0007669"/>
    <property type="project" value="UniProtKB-SubCell"/>
</dbReference>
<dbReference type="EMBL" id="VBAL01000261">
    <property type="protein sequence ID" value="TMI96184.1"/>
    <property type="molecule type" value="Genomic_DNA"/>
</dbReference>
<comment type="caution">
    <text evidence="7">The sequence shown here is derived from an EMBL/GenBank/DDBJ whole genome shotgun (WGS) entry which is preliminary data.</text>
</comment>
<keyword evidence="4 5" id="KW-0472">Membrane</keyword>
<evidence type="ECO:0000313" key="8">
    <source>
        <dbReference type="Proteomes" id="UP000319353"/>
    </source>
</evidence>
<dbReference type="InterPro" id="IPR051533">
    <property type="entry name" value="WaaL-like"/>
</dbReference>